<keyword evidence="6" id="KW-1185">Reference proteome</keyword>
<feature type="transmembrane region" description="Helical" evidence="2">
    <location>
        <begin position="550"/>
        <end position="572"/>
    </location>
</feature>
<feature type="transmembrane region" description="Helical" evidence="2">
    <location>
        <begin position="343"/>
        <end position="361"/>
    </location>
</feature>
<dbReference type="GO" id="GO:0016747">
    <property type="term" value="F:acyltransferase activity, transferring groups other than amino-acyl groups"/>
    <property type="evidence" value="ECO:0007669"/>
    <property type="project" value="InterPro"/>
</dbReference>
<dbReference type="AlphaFoldDB" id="A0A9N9QZI0"/>
<feature type="transmembrane region" description="Helical" evidence="2">
    <location>
        <begin position="658"/>
        <end position="679"/>
    </location>
</feature>
<dbReference type="Pfam" id="PF01757">
    <property type="entry name" value="Acyl_transf_3"/>
    <property type="match status" value="1"/>
</dbReference>
<feature type="compositionally biased region" description="Polar residues" evidence="1">
    <location>
        <begin position="699"/>
        <end position="717"/>
    </location>
</feature>
<dbReference type="InterPro" id="IPR002656">
    <property type="entry name" value="Acyl_transf_3_dom"/>
</dbReference>
<feature type="region of interest" description="Disordered" evidence="1">
    <location>
        <begin position="695"/>
        <end position="717"/>
    </location>
</feature>
<evidence type="ECO:0000313" key="5">
    <source>
        <dbReference type="EMBL" id="CAG9786468.1"/>
    </source>
</evidence>
<sequence length="717" mass="81828">MTVNMIRYCAVTVILLISNCDGFRRAFDHDLYKNVLDPEICQKQLDILSNTNLGLLFLDASGKIPNGIASSNLNDLGDYYQCLGIDTHVNGTNIKGKYSAVLIPLNQEIQIPQLPPIPEIPELPEIPGLPNITLPPLPTELIKNHQDYSNLQRWAQIMAVGDDRVVVEKQDVNTRIFPMFIAAQGRAMLGICVPRVCTSTETVNYFQSRIPFLNFTFIEHYYRLPDDRPFAPADYVAFVIFSIIGVLTISSTSYDLYNVFGVKRRPNKMFTSFSVFTNTKRFLTFNSSPGALECVDGIRAISMMWVVVGHTYSMTLLGFVHNIQEVLGWMRLFTSTWVNSAPLTVDTFFLLSGILAVYSTIGKIGKRRFVRTVHLFYINRLLRMFPLLAIVILLQASVFNYVSDGPFWQNMAHATENCRRYWWSALLYVQNYVNPLETCLAHTWYLSVDTQLYIFSPLILFWLFGSRKFAWAALCCILLLSLVSSSAYSFIHDFSAALVQPNRIAEFADYMQTYYINTLARAPPFFVGMIYGYILHLYRGKKVKISRGVVTALFCMAFALMSFCVFSIYPVMQLDWTYQTFDNFLNAYMRSLWSLSLGWIIFACVHGYGGPVNWFLSLSMWKLPARLSYAMYLIHLPIIMIANSSWTQTYFFRNGHVLYRFVSDLTLTFIAAFILCILIDAPFSTLQKLLMGGGRARPQANNMKPESQPSIVEKTTL</sequence>
<feature type="domain" description="Acyltransferase 3" evidence="3">
    <location>
        <begin position="294"/>
        <end position="679"/>
    </location>
</feature>
<accession>A0A9N9QZI0</accession>
<dbReference type="InterPro" id="IPR006621">
    <property type="entry name" value="Nose-resist-to-fluoxetine_N"/>
</dbReference>
<dbReference type="PANTHER" id="PTHR11161:SF0">
    <property type="entry name" value="O-ACYLTRANSFERASE LIKE PROTEIN"/>
    <property type="match status" value="1"/>
</dbReference>
<feature type="transmembrane region" description="Helical" evidence="2">
    <location>
        <begin position="627"/>
        <end position="646"/>
    </location>
</feature>
<name>A0A9N9QZI0_9NEOP</name>
<reference evidence="5" key="1">
    <citation type="submission" date="2021-12" db="EMBL/GenBank/DDBJ databases">
        <authorList>
            <person name="King R."/>
        </authorList>
    </citation>
    <scope>NUCLEOTIDE SEQUENCE</scope>
</reference>
<evidence type="ECO:0000313" key="6">
    <source>
        <dbReference type="Proteomes" id="UP001153714"/>
    </source>
</evidence>
<feature type="transmembrane region" description="Helical" evidence="2">
    <location>
        <begin position="444"/>
        <end position="464"/>
    </location>
</feature>
<dbReference type="Proteomes" id="UP001153714">
    <property type="component" value="Chromosome 16"/>
</dbReference>
<keyword evidence="2" id="KW-0812">Transmembrane</keyword>
<gene>
    <name evidence="5" type="ORF">DIATSA_LOCUS4418</name>
</gene>
<feature type="transmembrane region" description="Helical" evidence="2">
    <location>
        <begin position="381"/>
        <end position="402"/>
    </location>
</feature>
<protein>
    <submittedName>
        <fullName evidence="5">Uncharacterized protein</fullName>
    </submittedName>
</protein>
<dbReference type="OrthoDB" id="118951at2759"/>
<dbReference type="InterPro" id="IPR052728">
    <property type="entry name" value="O2_lipid_transport_reg"/>
</dbReference>
<organism evidence="5 6">
    <name type="scientific">Diatraea saccharalis</name>
    <name type="common">sugarcane borer</name>
    <dbReference type="NCBI Taxonomy" id="40085"/>
    <lineage>
        <taxon>Eukaryota</taxon>
        <taxon>Metazoa</taxon>
        <taxon>Ecdysozoa</taxon>
        <taxon>Arthropoda</taxon>
        <taxon>Hexapoda</taxon>
        <taxon>Insecta</taxon>
        <taxon>Pterygota</taxon>
        <taxon>Neoptera</taxon>
        <taxon>Endopterygota</taxon>
        <taxon>Lepidoptera</taxon>
        <taxon>Glossata</taxon>
        <taxon>Ditrysia</taxon>
        <taxon>Pyraloidea</taxon>
        <taxon>Crambidae</taxon>
        <taxon>Crambinae</taxon>
        <taxon>Diatraea</taxon>
    </lineage>
</organism>
<feature type="transmembrane region" description="Helical" evidence="2">
    <location>
        <begin position="471"/>
        <end position="491"/>
    </location>
</feature>
<feature type="transmembrane region" description="Helical" evidence="2">
    <location>
        <begin position="235"/>
        <end position="260"/>
    </location>
</feature>
<feature type="transmembrane region" description="Helical" evidence="2">
    <location>
        <begin position="303"/>
        <end position="323"/>
    </location>
</feature>
<proteinExistence type="predicted"/>
<evidence type="ECO:0000256" key="2">
    <source>
        <dbReference type="SAM" id="Phobius"/>
    </source>
</evidence>
<evidence type="ECO:0000259" key="4">
    <source>
        <dbReference type="Pfam" id="PF20146"/>
    </source>
</evidence>
<feature type="transmembrane region" description="Helical" evidence="2">
    <location>
        <begin position="592"/>
        <end position="615"/>
    </location>
</feature>
<dbReference type="Pfam" id="PF20146">
    <property type="entry name" value="NRF"/>
    <property type="match status" value="1"/>
</dbReference>
<feature type="domain" description="Nose resistant-to-fluoxetine protein N-terminal" evidence="4">
    <location>
        <begin position="47"/>
        <end position="202"/>
    </location>
</feature>
<dbReference type="EMBL" id="OU893347">
    <property type="protein sequence ID" value="CAG9786468.1"/>
    <property type="molecule type" value="Genomic_DNA"/>
</dbReference>
<keyword evidence="2" id="KW-0472">Membrane</keyword>
<evidence type="ECO:0000256" key="1">
    <source>
        <dbReference type="SAM" id="MobiDB-lite"/>
    </source>
</evidence>
<keyword evidence="2" id="KW-1133">Transmembrane helix</keyword>
<reference evidence="5" key="2">
    <citation type="submission" date="2022-10" db="EMBL/GenBank/DDBJ databases">
        <authorList>
            <consortium name="ENA_rothamsted_submissions"/>
            <consortium name="culmorum"/>
            <person name="King R."/>
        </authorList>
    </citation>
    <scope>NUCLEOTIDE SEQUENCE</scope>
</reference>
<dbReference type="PANTHER" id="PTHR11161">
    <property type="entry name" value="O-ACYLTRANSFERASE"/>
    <property type="match status" value="1"/>
</dbReference>
<evidence type="ECO:0000259" key="3">
    <source>
        <dbReference type="Pfam" id="PF01757"/>
    </source>
</evidence>
<feature type="transmembrane region" description="Helical" evidence="2">
    <location>
        <begin position="519"/>
        <end position="538"/>
    </location>
</feature>